<protein>
    <submittedName>
        <fullName evidence="2">Uncharacterized protein</fullName>
    </submittedName>
</protein>
<reference evidence="2" key="1">
    <citation type="submission" date="2020-02" db="EMBL/GenBank/DDBJ databases">
        <authorList>
            <person name="Meier V. D."/>
        </authorList>
    </citation>
    <scope>NUCLEOTIDE SEQUENCE</scope>
    <source>
        <strain evidence="2">AVDCRST_MAG42</strain>
    </source>
</reference>
<evidence type="ECO:0000256" key="1">
    <source>
        <dbReference type="SAM" id="MobiDB-lite"/>
    </source>
</evidence>
<name>A0A6J4HH27_9BACT</name>
<organism evidence="2">
    <name type="scientific">uncultured Chthoniobacterales bacterium</name>
    <dbReference type="NCBI Taxonomy" id="1836801"/>
    <lineage>
        <taxon>Bacteria</taxon>
        <taxon>Pseudomonadati</taxon>
        <taxon>Verrucomicrobiota</taxon>
        <taxon>Spartobacteria</taxon>
        <taxon>Chthoniobacterales</taxon>
        <taxon>environmental samples</taxon>
    </lineage>
</organism>
<gene>
    <name evidence="2" type="ORF">AVDCRST_MAG42-595</name>
</gene>
<dbReference type="EMBL" id="CADCTA010000037">
    <property type="protein sequence ID" value="CAA9221191.1"/>
    <property type="molecule type" value="Genomic_DNA"/>
</dbReference>
<dbReference type="AlphaFoldDB" id="A0A6J4HH27"/>
<feature type="region of interest" description="Disordered" evidence="1">
    <location>
        <begin position="1"/>
        <end position="42"/>
    </location>
</feature>
<sequence>GARGSGATWTQPRSGEPVGTGESRTSRKHTDDAPAESGSRAV</sequence>
<feature type="non-terminal residue" evidence="2">
    <location>
        <position position="1"/>
    </location>
</feature>
<proteinExistence type="predicted"/>
<accession>A0A6J4HH27</accession>
<feature type="non-terminal residue" evidence="2">
    <location>
        <position position="42"/>
    </location>
</feature>
<evidence type="ECO:0000313" key="2">
    <source>
        <dbReference type="EMBL" id="CAA9221191.1"/>
    </source>
</evidence>